<feature type="compositionally biased region" description="Basic and acidic residues" evidence="6">
    <location>
        <begin position="338"/>
        <end position="372"/>
    </location>
</feature>
<evidence type="ECO:0000313" key="8">
    <source>
        <dbReference type="EMBL" id="KAJ2906225.1"/>
    </source>
</evidence>
<evidence type="ECO:0000256" key="4">
    <source>
        <dbReference type="ARBA" id="ARBA00023242"/>
    </source>
</evidence>
<dbReference type="PANTHER" id="PTHR13237:SF8">
    <property type="entry name" value="SOMETHING ABOUT SILENCING PROTEIN 10"/>
    <property type="match status" value="1"/>
</dbReference>
<feature type="region of interest" description="Disordered" evidence="6">
    <location>
        <begin position="561"/>
        <end position="605"/>
    </location>
</feature>
<keyword evidence="3" id="KW-0597">Phosphoprotein</keyword>
<feature type="region of interest" description="Disordered" evidence="6">
    <location>
        <begin position="443"/>
        <end position="510"/>
    </location>
</feature>
<dbReference type="Pfam" id="PF09368">
    <property type="entry name" value="Sas10"/>
    <property type="match status" value="1"/>
</dbReference>
<feature type="compositionally biased region" description="Basic and acidic residues" evidence="6">
    <location>
        <begin position="462"/>
        <end position="473"/>
    </location>
</feature>
<feature type="compositionally biased region" description="Low complexity" evidence="6">
    <location>
        <begin position="373"/>
        <end position="383"/>
    </location>
</feature>
<feature type="region of interest" description="Disordered" evidence="6">
    <location>
        <begin position="337"/>
        <end position="416"/>
    </location>
</feature>
<proteinExistence type="inferred from homology"/>
<dbReference type="GO" id="GO:0032040">
    <property type="term" value="C:small-subunit processome"/>
    <property type="evidence" value="ECO:0007669"/>
    <property type="project" value="TreeGrafter"/>
</dbReference>
<keyword evidence="4" id="KW-0539">Nucleus</keyword>
<accession>A0AAD5WXA4</accession>
<organism evidence="8 9">
    <name type="scientific">Zalerion maritima</name>
    <dbReference type="NCBI Taxonomy" id="339359"/>
    <lineage>
        <taxon>Eukaryota</taxon>
        <taxon>Fungi</taxon>
        <taxon>Dikarya</taxon>
        <taxon>Ascomycota</taxon>
        <taxon>Pezizomycotina</taxon>
        <taxon>Sordariomycetes</taxon>
        <taxon>Lulworthiomycetidae</taxon>
        <taxon>Lulworthiales</taxon>
        <taxon>Lulworthiaceae</taxon>
        <taxon>Zalerion</taxon>
    </lineage>
</organism>
<evidence type="ECO:0000259" key="7">
    <source>
        <dbReference type="Pfam" id="PF09368"/>
    </source>
</evidence>
<comment type="caution">
    <text evidence="8">The sequence shown here is derived from an EMBL/GenBank/DDBJ whole genome shotgun (WGS) entry which is preliminary data.</text>
</comment>
<dbReference type="PANTHER" id="PTHR13237">
    <property type="entry name" value="SOMETHING ABOUT SILENCING PROTEIN 10-RELATED"/>
    <property type="match status" value="1"/>
</dbReference>
<evidence type="ECO:0000256" key="5">
    <source>
        <dbReference type="SAM" id="Coils"/>
    </source>
</evidence>
<dbReference type="Proteomes" id="UP001201980">
    <property type="component" value="Unassembled WGS sequence"/>
</dbReference>
<feature type="coiled-coil region" evidence="5">
    <location>
        <begin position="141"/>
        <end position="171"/>
    </location>
</feature>
<dbReference type="Pfam" id="PF04000">
    <property type="entry name" value="Sas10_Utp3"/>
    <property type="match status" value="1"/>
</dbReference>
<dbReference type="GO" id="GO:0000462">
    <property type="term" value="P:maturation of SSU-rRNA from tricistronic rRNA transcript (SSU-rRNA, 5.8S rRNA, LSU-rRNA)"/>
    <property type="evidence" value="ECO:0007669"/>
    <property type="project" value="TreeGrafter"/>
</dbReference>
<feature type="region of interest" description="Disordered" evidence="6">
    <location>
        <begin position="49"/>
        <end position="138"/>
    </location>
</feature>
<feature type="domain" description="Sas10 C-terminal" evidence="7">
    <location>
        <begin position="549"/>
        <end position="623"/>
    </location>
</feature>
<feature type="compositionally biased region" description="Acidic residues" evidence="6">
    <location>
        <begin position="69"/>
        <end position="93"/>
    </location>
</feature>
<evidence type="ECO:0000256" key="2">
    <source>
        <dbReference type="ARBA" id="ARBA00010979"/>
    </source>
</evidence>
<comment type="similarity">
    <text evidence="2">Belongs to the SAS10 family.</text>
</comment>
<protein>
    <recommendedName>
        <fullName evidence="7">Sas10 C-terminal domain-containing protein</fullName>
    </recommendedName>
</protein>
<keyword evidence="5" id="KW-0175">Coiled coil</keyword>
<comment type="subcellular location">
    <subcellularLocation>
        <location evidence="1">Nucleus</location>
    </subcellularLocation>
</comment>
<evidence type="ECO:0000313" key="9">
    <source>
        <dbReference type="Proteomes" id="UP001201980"/>
    </source>
</evidence>
<evidence type="ECO:0000256" key="6">
    <source>
        <dbReference type="SAM" id="MobiDB-lite"/>
    </source>
</evidence>
<dbReference type="InterPro" id="IPR007146">
    <property type="entry name" value="Sas10/Utp3/C1D"/>
</dbReference>
<gene>
    <name evidence="8" type="ORF">MKZ38_002650</name>
</gene>
<name>A0AAD5WXA4_9PEZI</name>
<feature type="compositionally biased region" description="Basic residues" evidence="6">
    <location>
        <begin position="566"/>
        <end position="582"/>
    </location>
</feature>
<evidence type="ECO:0000256" key="3">
    <source>
        <dbReference type="ARBA" id="ARBA00022553"/>
    </source>
</evidence>
<dbReference type="InterPro" id="IPR018972">
    <property type="entry name" value="Sas10_C_dom"/>
</dbReference>
<feature type="region of interest" description="Disordered" evidence="6">
    <location>
        <begin position="1"/>
        <end position="31"/>
    </location>
</feature>
<sequence>MGKKRKASGRQPTQAGPKDIDPTDARLGPINTFEDIADSEDEYWMKKDMIAFDDEPKPKRRKQWKQLEETLEDSEEEILGDEDSDDDSEDYASDLERLQASLKHKVKGRTLAPDEEAPMSDNDDDSDEGWHGAMRDEYYNADNIETEEAAIEEENEALRLQQKKLAKMSEADFAFDQDEWAIPTDDAPPKKVMTEVLKDFEISDDAGPEQRYQILRDRYPEFHILVSEFEEVQPKLLILQKEAEGKSSKSLEVIKYWTLGCYVAALASYFAILTSPARDDVGVAKTIDPEELREHEVMETLLSCQKQWSKVKKLRSTKKTQPESSYTPVLEQSIGVTEEAKAPKEPVVKQLSKKDSKKEKSALAKEKKEAAQKAKQAKVVQDSIADLSSLLNKPKKATKVDAPNAPTGDGDSDFGEEEIMDSKYAAEKAARKKSLRFYTSQIVQKSNKRAGASRNVGGDMDIPYRERLRDRQARLMAEAQKRGSKAGPGADLDDASSDGEAARNDSDDGYYDMITGAAQQKKAEKAAKFEAFAAASKRDLVVAQEEIGEDGKRKISYAIQKNKGLTPHRKKINRNPRVKKKKAYADKQKKWKTVRPTFQGAPKSGYQGELSGIKKGLVKVTKL</sequence>
<feature type="compositionally biased region" description="Acidic residues" evidence="6">
    <location>
        <begin position="113"/>
        <end position="127"/>
    </location>
</feature>
<evidence type="ECO:0000256" key="1">
    <source>
        <dbReference type="ARBA" id="ARBA00004123"/>
    </source>
</evidence>
<dbReference type="EMBL" id="JAKWBI020000017">
    <property type="protein sequence ID" value="KAJ2906225.1"/>
    <property type="molecule type" value="Genomic_DNA"/>
</dbReference>
<reference evidence="8" key="1">
    <citation type="submission" date="2022-07" db="EMBL/GenBank/DDBJ databases">
        <title>Draft genome sequence of Zalerion maritima ATCC 34329, a (micro)plastics degrading marine fungus.</title>
        <authorList>
            <person name="Paco A."/>
            <person name="Goncalves M.F.M."/>
            <person name="Rocha-Santos T.A.P."/>
            <person name="Alves A."/>
        </authorList>
    </citation>
    <scope>NUCLEOTIDE SEQUENCE</scope>
    <source>
        <strain evidence="8">ATCC 34329</strain>
    </source>
</reference>
<feature type="compositionally biased region" description="Basic and acidic residues" evidence="6">
    <location>
        <begin position="128"/>
        <end position="138"/>
    </location>
</feature>
<dbReference type="AlphaFoldDB" id="A0AAD5WXA4"/>
<keyword evidence="9" id="KW-1185">Reference proteome</keyword>